<evidence type="ECO:0000313" key="1">
    <source>
        <dbReference type="EMBL" id="KAI0087476.1"/>
    </source>
</evidence>
<sequence length="485" mass="52964">MHASHAQERTPVYDHRKMIFVLGLFIAGALATHSQTPLVASGADISALMVDPVCIVGAGPGGLTVAHELEAKGVPTVVFEKQETVGGKCQSFYDGPNQDVYHPMGALIFTNKTWVHTLPLIRAAGLPLSPGPTPSHRMLYGAGPAASNVVPSPPMTDSQRAVISAELANYAAYWMSEFAPKYTALRYINGVPEELTVPLAQWLRTKGFLALPRIMQAAMVPYGYGDITQTPALYGLQYFNPDVLGVFLGVAQSYSVDFHKVMVDYAASVQGPIHLGATVTTIDRSHSAPIISYTHDNTEHIQKCSKVVLAFPPTLENLDAVGLSLSPEEHTVFSKVEVTSYWASAVSTKIPFPQSFVQTPFQPINAPVAFLRVFEESPIATAWSWGPSHSNASIEEATEILMQTMSDVQTGLAIESSMVQKDDVKRITRWDYFPHFDEAALKEGVYERYNALQGKDNTFFTSGLDGFELVEFAIRAGKDLVGRYF</sequence>
<dbReference type="Proteomes" id="UP001055072">
    <property type="component" value="Unassembled WGS sequence"/>
</dbReference>
<evidence type="ECO:0000313" key="2">
    <source>
        <dbReference type="Proteomes" id="UP001055072"/>
    </source>
</evidence>
<keyword evidence="2" id="KW-1185">Reference proteome</keyword>
<accession>A0ACB8TZU5</accession>
<proteinExistence type="predicted"/>
<protein>
    <submittedName>
        <fullName evidence="1">FAD/NAD-P-binding domain-containing protein</fullName>
    </submittedName>
</protein>
<organism evidence="1 2">
    <name type="scientific">Irpex rosettiformis</name>
    <dbReference type="NCBI Taxonomy" id="378272"/>
    <lineage>
        <taxon>Eukaryota</taxon>
        <taxon>Fungi</taxon>
        <taxon>Dikarya</taxon>
        <taxon>Basidiomycota</taxon>
        <taxon>Agaricomycotina</taxon>
        <taxon>Agaricomycetes</taxon>
        <taxon>Polyporales</taxon>
        <taxon>Irpicaceae</taxon>
        <taxon>Irpex</taxon>
    </lineage>
</organism>
<dbReference type="EMBL" id="MU274917">
    <property type="protein sequence ID" value="KAI0087476.1"/>
    <property type="molecule type" value="Genomic_DNA"/>
</dbReference>
<gene>
    <name evidence="1" type="ORF">BDY19DRAFT_231938</name>
</gene>
<name>A0ACB8TZU5_9APHY</name>
<comment type="caution">
    <text evidence="1">The sequence shown here is derived from an EMBL/GenBank/DDBJ whole genome shotgun (WGS) entry which is preliminary data.</text>
</comment>
<reference evidence="1" key="1">
    <citation type="journal article" date="2021" name="Environ. Microbiol.">
        <title>Gene family expansions and transcriptome signatures uncover fungal adaptations to wood decay.</title>
        <authorList>
            <person name="Hage H."/>
            <person name="Miyauchi S."/>
            <person name="Viragh M."/>
            <person name="Drula E."/>
            <person name="Min B."/>
            <person name="Chaduli D."/>
            <person name="Navarro D."/>
            <person name="Favel A."/>
            <person name="Norest M."/>
            <person name="Lesage-Meessen L."/>
            <person name="Balint B."/>
            <person name="Merenyi Z."/>
            <person name="de Eugenio L."/>
            <person name="Morin E."/>
            <person name="Martinez A.T."/>
            <person name="Baldrian P."/>
            <person name="Stursova M."/>
            <person name="Martinez M.J."/>
            <person name="Novotny C."/>
            <person name="Magnuson J.K."/>
            <person name="Spatafora J.W."/>
            <person name="Maurice S."/>
            <person name="Pangilinan J."/>
            <person name="Andreopoulos W."/>
            <person name="LaButti K."/>
            <person name="Hundley H."/>
            <person name="Na H."/>
            <person name="Kuo A."/>
            <person name="Barry K."/>
            <person name="Lipzen A."/>
            <person name="Henrissat B."/>
            <person name="Riley R."/>
            <person name="Ahrendt S."/>
            <person name="Nagy L.G."/>
            <person name="Grigoriev I.V."/>
            <person name="Martin F."/>
            <person name="Rosso M.N."/>
        </authorList>
    </citation>
    <scope>NUCLEOTIDE SEQUENCE</scope>
    <source>
        <strain evidence="1">CBS 384.51</strain>
    </source>
</reference>